<gene>
    <name evidence="5" type="ORF">GCM10009846_17610</name>
</gene>
<dbReference type="EMBL" id="BAAAQT010000006">
    <property type="protein sequence ID" value="GAA2173875.1"/>
    <property type="molecule type" value="Genomic_DNA"/>
</dbReference>
<keyword evidence="3 4" id="KW-0732">Signal</keyword>
<dbReference type="RefSeq" id="WP_344342754.1">
    <property type="nucleotide sequence ID" value="NZ_BAAAQT010000006.1"/>
</dbReference>
<feature type="signal peptide" evidence="4">
    <location>
        <begin position="1"/>
        <end position="22"/>
    </location>
</feature>
<evidence type="ECO:0000313" key="5">
    <source>
        <dbReference type="EMBL" id="GAA2173875.1"/>
    </source>
</evidence>
<dbReference type="SUPFAM" id="SSF53850">
    <property type="entry name" value="Periplasmic binding protein-like II"/>
    <property type="match status" value="1"/>
</dbReference>
<dbReference type="Pfam" id="PF01547">
    <property type="entry name" value="SBP_bac_1"/>
    <property type="match status" value="1"/>
</dbReference>
<dbReference type="Gene3D" id="3.40.190.10">
    <property type="entry name" value="Periplasmic binding protein-like II"/>
    <property type="match status" value="2"/>
</dbReference>
<keyword evidence="6" id="KW-1185">Reference proteome</keyword>
<evidence type="ECO:0000256" key="1">
    <source>
        <dbReference type="ARBA" id="ARBA00008520"/>
    </source>
</evidence>
<dbReference type="PANTHER" id="PTHR30061:SF50">
    <property type="entry name" value="MALTOSE_MALTODEXTRIN-BINDING PERIPLASMIC PROTEIN"/>
    <property type="match status" value="1"/>
</dbReference>
<organism evidence="5 6">
    <name type="scientific">Agrococcus versicolor</name>
    <dbReference type="NCBI Taxonomy" id="501482"/>
    <lineage>
        <taxon>Bacteria</taxon>
        <taxon>Bacillati</taxon>
        <taxon>Actinomycetota</taxon>
        <taxon>Actinomycetes</taxon>
        <taxon>Micrococcales</taxon>
        <taxon>Microbacteriaceae</taxon>
        <taxon>Agrococcus</taxon>
    </lineage>
</organism>
<evidence type="ECO:0000256" key="3">
    <source>
        <dbReference type="ARBA" id="ARBA00022729"/>
    </source>
</evidence>
<protein>
    <submittedName>
        <fullName evidence="5">Sugar ABC transporter substrate-binding protein</fullName>
    </submittedName>
</protein>
<name>A0ABP5MGV9_9MICO</name>
<evidence type="ECO:0000313" key="6">
    <source>
        <dbReference type="Proteomes" id="UP001501599"/>
    </source>
</evidence>
<feature type="chain" id="PRO_5046257368" evidence="4">
    <location>
        <begin position="23"/>
        <end position="421"/>
    </location>
</feature>
<evidence type="ECO:0000256" key="4">
    <source>
        <dbReference type="SAM" id="SignalP"/>
    </source>
</evidence>
<keyword evidence="2" id="KW-0813">Transport</keyword>
<dbReference type="InterPro" id="IPR006059">
    <property type="entry name" value="SBP"/>
</dbReference>
<dbReference type="Proteomes" id="UP001501599">
    <property type="component" value="Unassembled WGS sequence"/>
</dbReference>
<reference evidence="6" key="1">
    <citation type="journal article" date="2019" name="Int. J. Syst. Evol. Microbiol.">
        <title>The Global Catalogue of Microorganisms (GCM) 10K type strain sequencing project: providing services to taxonomists for standard genome sequencing and annotation.</title>
        <authorList>
            <consortium name="The Broad Institute Genomics Platform"/>
            <consortium name="The Broad Institute Genome Sequencing Center for Infectious Disease"/>
            <person name="Wu L."/>
            <person name="Ma J."/>
        </authorList>
    </citation>
    <scope>NUCLEOTIDE SEQUENCE [LARGE SCALE GENOMIC DNA]</scope>
    <source>
        <strain evidence="6">JCM 16026</strain>
    </source>
</reference>
<comment type="similarity">
    <text evidence="1">Belongs to the bacterial solute-binding protein 1 family.</text>
</comment>
<evidence type="ECO:0000256" key="2">
    <source>
        <dbReference type="ARBA" id="ARBA00022448"/>
    </source>
</evidence>
<dbReference type="PANTHER" id="PTHR30061">
    <property type="entry name" value="MALTOSE-BINDING PERIPLASMIC PROTEIN"/>
    <property type="match status" value="1"/>
</dbReference>
<comment type="caution">
    <text evidence="5">The sequence shown here is derived from an EMBL/GenBank/DDBJ whole genome shotgun (WGS) entry which is preliminary data.</text>
</comment>
<sequence>MRKIALASLAAVGVLAAAGCSAGGGDAADDEGAELRVWLVGTDTPDEARDLLVSQFEEDHPGSTIVIEEQSWDGLVDRLTTALSGSDSPDIVEIGNTQTPAFTSAGAFLDLTDHYEDLGGDDLLPGFVEIGSYEDAFYAAPLYSGARVVYYDTAAYEAAGLSVPTTLDEYVSNAAALAAANPGASGIWWPGQDWYNGLPFVWEHGGEIAVPDGDAWDAQLSSEESVAGLEQAQQAMSEASLAPVDANETNPQVGFCDGTSLQISAPSWVRGSILAPADAETPGCPEVEPTLGVYAMPGMDGGAASVFAGGSNIAISAQTQHPELALDALAIILGDEFQTIYGTNGLVPARVSLADTLGTDEAAQASTEAAASARLTPASPDWADVEAAGIMQDLFVSIAQGGDVQALAEQADEDIEAILNG</sequence>
<proteinExistence type="inferred from homology"/>
<dbReference type="PROSITE" id="PS51257">
    <property type="entry name" value="PROKAR_LIPOPROTEIN"/>
    <property type="match status" value="1"/>
</dbReference>
<accession>A0ABP5MGV9</accession>